<dbReference type="InterPro" id="IPR029058">
    <property type="entry name" value="AB_hydrolase_fold"/>
</dbReference>
<sequence>MARRRVLVLDRRKPTRYAERSIYIWGGGICFLRSPRPVSFSRMHFFAPLLVAAAVSATAVPNLEDGPTIHKFASKGVITDGALRYVNNSGICETTAGVHTMSGYADVSSSVHTWFWFFAARNNANTAPFTLWLNGGPGCSSMIGLFQENGPCNVNSDGKTTVLNPYSWNEVSNMIYIDQPTGTGFSYGTDTVTSTVTAASQIWTVIQLLFESPEFSSYASRDFILATESYGGHYGPEFSEYFEDQNGKIASGSISGVTIHLTALMINNGWIDPLIQNLAYVTFAQNAPGYGPLVSASEVTKMNNTYYQKNGCLAQQQNCYAAGNSSSSNSICEDADNFCGSLFEDAVGNRDPYDLSQSSAAAFPPEYYVNYLGLSSVTKAIGATSSSYSECPDAPYNKFVPSGDDARTFLPALTNMINLGLRVLVWAGDLDGNYQAVLAMDWPGAAELKATPLTNITVSGTPVAAVVNVDNFSFARVFKAGHEVSAYVPAGALAIFEQIMANEPLHSV</sequence>
<keyword evidence="3 6" id="KW-0645">Protease</keyword>
<dbReference type="SUPFAM" id="SSF53474">
    <property type="entry name" value="alpha/beta-Hydrolases"/>
    <property type="match status" value="1"/>
</dbReference>
<keyword evidence="8" id="KW-1185">Reference proteome</keyword>
<accession>A0ABQ0LLV1</accession>
<dbReference type="EMBL" id="DF847509">
    <property type="protein sequence ID" value="GAT52006.1"/>
    <property type="molecule type" value="Genomic_DNA"/>
</dbReference>
<dbReference type="EC" id="3.4.16.-" evidence="6"/>
<dbReference type="PROSITE" id="PS00131">
    <property type="entry name" value="CARBOXYPEPT_SER_SER"/>
    <property type="match status" value="1"/>
</dbReference>
<dbReference type="Proteomes" id="UP000815677">
    <property type="component" value="Unassembled WGS sequence"/>
</dbReference>
<evidence type="ECO:0000313" key="7">
    <source>
        <dbReference type="EMBL" id="GAT52006.1"/>
    </source>
</evidence>
<organism evidence="7 8">
    <name type="scientific">Mycena chlorophos</name>
    <name type="common">Agaric fungus</name>
    <name type="synonym">Agaricus chlorophos</name>
    <dbReference type="NCBI Taxonomy" id="658473"/>
    <lineage>
        <taxon>Eukaryota</taxon>
        <taxon>Fungi</taxon>
        <taxon>Dikarya</taxon>
        <taxon>Basidiomycota</taxon>
        <taxon>Agaricomycotina</taxon>
        <taxon>Agaricomycetes</taxon>
        <taxon>Agaricomycetidae</taxon>
        <taxon>Agaricales</taxon>
        <taxon>Marasmiineae</taxon>
        <taxon>Mycenaceae</taxon>
        <taxon>Mycena</taxon>
    </lineage>
</organism>
<keyword evidence="5" id="KW-0325">Glycoprotein</keyword>
<dbReference type="PANTHER" id="PTHR11802:SF453">
    <property type="entry name" value="S1, PUTATIVE-RELATED"/>
    <property type="match status" value="1"/>
</dbReference>
<gene>
    <name evidence="7" type="ORF">MCHLO_09095</name>
</gene>
<evidence type="ECO:0000256" key="4">
    <source>
        <dbReference type="ARBA" id="ARBA00022801"/>
    </source>
</evidence>
<dbReference type="Pfam" id="PF00450">
    <property type="entry name" value="Peptidase_S10"/>
    <property type="match status" value="1"/>
</dbReference>
<evidence type="ECO:0000256" key="5">
    <source>
        <dbReference type="ARBA" id="ARBA00023180"/>
    </source>
</evidence>
<evidence type="ECO:0000313" key="8">
    <source>
        <dbReference type="Proteomes" id="UP000815677"/>
    </source>
</evidence>
<name>A0ABQ0LLV1_MYCCL</name>
<dbReference type="Gene3D" id="3.40.50.1820">
    <property type="entry name" value="alpha/beta hydrolase"/>
    <property type="match status" value="1"/>
</dbReference>
<keyword evidence="4 6" id="KW-0378">Hydrolase</keyword>
<dbReference type="PRINTS" id="PR00724">
    <property type="entry name" value="CRBOXYPTASEC"/>
</dbReference>
<evidence type="ECO:0000256" key="2">
    <source>
        <dbReference type="ARBA" id="ARBA00022645"/>
    </source>
</evidence>
<dbReference type="InterPro" id="IPR001563">
    <property type="entry name" value="Peptidase_S10"/>
</dbReference>
<reference evidence="7" key="1">
    <citation type="submission" date="2014-09" db="EMBL/GenBank/DDBJ databases">
        <title>Genome sequence of the luminous mushroom Mycena chlorophos for searching fungal bioluminescence genes.</title>
        <authorList>
            <person name="Tanaka Y."/>
            <person name="Kasuga D."/>
            <person name="Oba Y."/>
            <person name="Hase S."/>
            <person name="Sato K."/>
            <person name="Oba Y."/>
            <person name="Sakakibara Y."/>
        </authorList>
    </citation>
    <scope>NUCLEOTIDE SEQUENCE</scope>
</reference>
<proteinExistence type="inferred from homology"/>
<keyword evidence="2 6" id="KW-0121">Carboxypeptidase</keyword>
<protein>
    <recommendedName>
        <fullName evidence="6">Carboxypeptidase</fullName>
        <ecNumber evidence="6">3.4.16.-</ecNumber>
    </recommendedName>
</protein>
<comment type="similarity">
    <text evidence="1 6">Belongs to the peptidase S10 family.</text>
</comment>
<evidence type="ECO:0000256" key="3">
    <source>
        <dbReference type="ARBA" id="ARBA00022670"/>
    </source>
</evidence>
<dbReference type="Gene3D" id="1.10.287.410">
    <property type="match status" value="1"/>
</dbReference>
<evidence type="ECO:0000256" key="1">
    <source>
        <dbReference type="ARBA" id="ARBA00009431"/>
    </source>
</evidence>
<evidence type="ECO:0000256" key="6">
    <source>
        <dbReference type="RuleBase" id="RU361156"/>
    </source>
</evidence>
<dbReference type="PANTHER" id="PTHR11802">
    <property type="entry name" value="SERINE PROTEASE FAMILY S10 SERINE CARBOXYPEPTIDASE"/>
    <property type="match status" value="1"/>
</dbReference>
<dbReference type="InterPro" id="IPR018202">
    <property type="entry name" value="Ser_caboxypep_ser_AS"/>
</dbReference>